<evidence type="ECO:0000259" key="1">
    <source>
        <dbReference type="Pfam" id="PF01909"/>
    </source>
</evidence>
<dbReference type="InterPro" id="IPR002934">
    <property type="entry name" value="Polymerase_NTP_transf_dom"/>
</dbReference>
<name>A0A329M1S7_9BACL</name>
<dbReference type="SUPFAM" id="SSF81631">
    <property type="entry name" value="PAP/OAS1 substrate-binding domain"/>
    <property type="match status" value="1"/>
</dbReference>
<protein>
    <submittedName>
        <fullName evidence="2">Oxalate:formate antiporter</fullName>
    </submittedName>
</protein>
<dbReference type="GO" id="GO:0016779">
    <property type="term" value="F:nucleotidyltransferase activity"/>
    <property type="evidence" value="ECO:0007669"/>
    <property type="project" value="InterPro"/>
</dbReference>
<dbReference type="AlphaFoldDB" id="A0A329M1S7"/>
<accession>A0A329M1S7</accession>
<dbReference type="InterPro" id="IPR043519">
    <property type="entry name" value="NT_sf"/>
</dbReference>
<evidence type="ECO:0000313" key="3">
    <source>
        <dbReference type="Proteomes" id="UP000250369"/>
    </source>
</evidence>
<dbReference type="Pfam" id="PF01909">
    <property type="entry name" value="NTP_transf_2"/>
    <property type="match status" value="1"/>
</dbReference>
<dbReference type="Gene3D" id="1.20.120.330">
    <property type="entry name" value="Nucleotidyltransferases domain 2"/>
    <property type="match status" value="1"/>
</dbReference>
<organism evidence="2 3">
    <name type="scientific">Paenibacillus contaminans</name>
    <dbReference type="NCBI Taxonomy" id="450362"/>
    <lineage>
        <taxon>Bacteria</taxon>
        <taxon>Bacillati</taxon>
        <taxon>Bacillota</taxon>
        <taxon>Bacilli</taxon>
        <taxon>Bacillales</taxon>
        <taxon>Paenibacillaceae</taxon>
        <taxon>Paenibacillus</taxon>
    </lineage>
</organism>
<dbReference type="OrthoDB" id="7375008at2"/>
<evidence type="ECO:0000313" key="2">
    <source>
        <dbReference type="EMBL" id="RAV13640.1"/>
    </source>
</evidence>
<comment type="caution">
    <text evidence="2">The sequence shown here is derived from an EMBL/GenBank/DDBJ whole genome shotgun (WGS) entry which is preliminary data.</text>
</comment>
<dbReference type="Gene3D" id="3.30.460.10">
    <property type="entry name" value="Beta Polymerase, domain 2"/>
    <property type="match status" value="1"/>
</dbReference>
<dbReference type="SUPFAM" id="SSF81301">
    <property type="entry name" value="Nucleotidyltransferase"/>
    <property type="match status" value="1"/>
</dbReference>
<proteinExistence type="predicted"/>
<dbReference type="RefSeq" id="WP_113035317.1">
    <property type="nucleotide sequence ID" value="NZ_QMFB01000029.1"/>
</dbReference>
<dbReference type="EMBL" id="QMFB01000029">
    <property type="protein sequence ID" value="RAV13640.1"/>
    <property type="molecule type" value="Genomic_DNA"/>
</dbReference>
<dbReference type="Proteomes" id="UP000250369">
    <property type="component" value="Unassembled WGS sequence"/>
</dbReference>
<reference evidence="2 3" key="1">
    <citation type="journal article" date="2009" name="Int. J. Syst. Evol. Microbiol.">
        <title>Paenibacillus contaminans sp. nov., isolated from a contaminated laboratory plate.</title>
        <authorList>
            <person name="Chou J.H."/>
            <person name="Lee J.H."/>
            <person name="Lin M.C."/>
            <person name="Chang P.S."/>
            <person name="Arun A.B."/>
            <person name="Young C.C."/>
            <person name="Chen W.M."/>
        </authorList>
    </citation>
    <scope>NUCLEOTIDE SEQUENCE [LARGE SCALE GENOMIC DNA]</scope>
    <source>
        <strain evidence="2 3">CKOBP-6</strain>
    </source>
</reference>
<keyword evidence="3" id="KW-1185">Reference proteome</keyword>
<gene>
    <name evidence="2" type="ORF">DQG23_33145</name>
</gene>
<sequence>MSLQMHEDFIIQAKEKLQQDHRFLGLLAGGSMITGTTDEYSDLDLIVVYDAGYSEEIMNHRVQIAEKLGNLLSGFTGEHVGEPRLVICLYGPPPLHVDLKFVTVQELEQRIENPLILWERGEEISSFIQRTSADFPYPSPQWIEDRFWIWVHYGATKLGRGELFELIDHLTYMRNAVLGPLFLIKNGELPRGVRKLEKHVSEELDELKETIPNHSTESCYHALQMTIRLYQRLRQQLGDFEYKRAAEQVSIAYLETVYSSLDK</sequence>
<feature type="domain" description="Polymerase nucleotidyl transferase" evidence="1">
    <location>
        <begin position="12"/>
        <end position="68"/>
    </location>
</feature>